<organismHost>
    <name type="scientific">Paramecium bursaria</name>
    <dbReference type="NCBI Taxonomy" id="74790"/>
</organismHost>
<proteinExistence type="predicted"/>
<accession>A7IUA3</accession>
<organism evidence="2 3">
    <name type="scientific">Paramecium bursaria Chlorella virus MT325</name>
    <name type="common">PBCV-MT325</name>
    <dbReference type="NCBI Taxonomy" id="346932"/>
    <lineage>
        <taxon>Viruses</taxon>
        <taxon>Varidnaviria</taxon>
        <taxon>Bamfordvirae</taxon>
        <taxon>Nucleocytoviricota</taxon>
        <taxon>Megaviricetes</taxon>
        <taxon>Algavirales</taxon>
        <taxon>Phycodnaviridae</taxon>
        <taxon>Chlorovirus</taxon>
        <taxon>Chlorovirus conductrix</taxon>
        <taxon>Paramecium bursaria Chlorella virus A1</taxon>
    </lineage>
</organism>
<keyword evidence="1" id="KW-0812">Transmembrane</keyword>
<gene>
    <name evidence="2" type="primary">m373L</name>
    <name evidence="2" type="ORF">MT325_m373L</name>
</gene>
<evidence type="ECO:0000256" key="1">
    <source>
        <dbReference type="SAM" id="Phobius"/>
    </source>
</evidence>
<feature type="transmembrane region" description="Helical" evidence="1">
    <location>
        <begin position="85"/>
        <end position="109"/>
    </location>
</feature>
<dbReference type="EMBL" id="DQ491001">
    <property type="protein sequence ID" value="ABT13927.1"/>
    <property type="molecule type" value="Genomic_DNA"/>
</dbReference>
<protein>
    <submittedName>
        <fullName evidence="2">Uncharacterized protein m373L</fullName>
    </submittedName>
</protein>
<name>A7IUA3_PBCVM</name>
<reference evidence="2 3" key="1">
    <citation type="journal article" date="2007" name="Virology">
        <title>Sequence and annotation of the 314-kb MT325 and the 321-kb FR483 viruses that infect Chlorella Pbi.</title>
        <authorList>
            <person name="Fitzgerald L.A."/>
            <person name="Graves M.V."/>
            <person name="Li X."/>
            <person name="Feldblyum T."/>
            <person name="Hartigan J."/>
            <person name="Van Etten J.L."/>
        </authorList>
    </citation>
    <scope>NUCLEOTIDE SEQUENCE [LARGE SCALE GENOMIC DNA]</scope>
    <source>
        <strain evidence="2 3">MT325</strain>
    </source>
</reference>
<sequence length="114" mass="12770">MYCFPFSDRTFFIQSRIFGDKTIGFPWNIIAAGIPPVMSRRIRLSSSSLEYIPVIADFVVNASPAPIARPIYPGFLSSRRLSENVIFFLSFTSSFSFPSTVVVLPPAIILRYPA</sequence>
<evidence type="ECO:0000313" key="2">
    <source>
        <dbReference type="EMBL" id="ABT13927.1"/>
    </source>
</evidence>
<evidence type="ECO:0000313" key="3">
    <source>
        <dbReference type="Proteomes" id="UP000246715"/>
    </source>
</evidence>
<dbReference type="Proteomes" id="UP000246715">
    <property type="component" value="Segment"/>
</dbReference>
<keyword evidence="1" id="KW-1133">Transmembrane helix</keyword>
<keyword evidence="1" id="KW-0472">Membrane</keyword>